<dbReference type="InterPro" id="IPR043148">
    <property type="entry name" value="TagF_C"/>
</dbReference>
<dbReference type="Pfam" id="PF04464">
    <property type="entry name" value="Glyphos_transf"/>
    <property type="match status" value="1"/>
</dbReference>
<sequence>MVSILYTFDREFMKKTFEAVDGHVDVPSAYLPLAPEARGCSDELREVEVDDVEAVDENVFDVDPDVVVRNNTFRAGEFRYEDEYPVVHVRHGASFGRDEVETTISRLEGAIDAALAPGTWWADRYREGFSDDTHVEVVGIPEADRLVEADAPEERHVLYAPTNHNYGGGSYLDTAEHVLDVFEDTDYRLRFRPHPMDRTEEPGRSVTERCRERIADLPNVVFDRNETPTESLLDSDVLLSDYSGIVTEWLHTDRPFVQFTTLAADAEVPKLGYQTRRLDVETVDELYENGLPEEVLRRQESFRAELGIPMDGRAGERVATEVAACTQ</sequence>
<organism evidence="1 2">
    <name type="scientific">Halopelagius fulvigenes</name>
    <dbReference type="NCBI Taxonomy" id="1198324"/>
    <lineage>
        <taxon>Archaea</taxon>
        <taxon>Methanobacteriati</taxon>
        <taxon>Methanobacteriota</taxon>
        <taxon>Stenosarchaea group</taxon>
        <taxon>Halobacteria</taxon>
        <taxon>Halobacteriales</taxon>
        <taxon>Haloferacaceae</taxon>
    </lineage>
</organism>
<reference evidence="1 2" key="1">
    <citation type="journal article" date="2019" name="Int. J. Syst. Evol. Microbiol.">
        <title>The Global Catalogue of Microorganisms (GCM) 10K type strain sequencing project: providing services to taxonomists for standard genome sequencing and annotation.</title>
        <authorList>
            <consortium name="The Broad Institute Genomics Platform"/>
            <consortium name="The Broad Institute Genome Sequencing Center for Infectious Disease"/>
            <person name="Wu L."/>
            <person name="Ma J."/>
        </authorList>
    </citation>
    <scope>NUCLEOTIDE SEQUENCE [LARGE SCALE GENOMIC DNA]</scope>
    <source>
        <strain evidence="1 2">YIM 94188</strain>
    </source>
</reference>
<proteinExistence type="predicted"/>
<dbReference type="AlphaFoldDB" id="A0ABD5TV94"/>
<accession>A0ABD5TV94</accession>
<dbReference type="SUPFAM" id="SSF53756">
    <property type="entry name" value="UDP-Glycosyltransferase/glycogen phosphorylase"/>
    <property type="match status" value="1"/>
</dbReference>
<dbReference type="Gene3D" id="3.40.50.12580">
    <property type="match status" value="1"/>
</dbReference>
<dbReference type="InterPro" id="IPR007554">
    <property type="entry name" value="Glycerophosphate_synth"/>
</dbReference>
<comment type="caution">
    <text evidence="1">The sequence shown here is derived from an EMBL/GenBank/DDBJ whole genome shotgun (WGS) entry which is preliminary data.</text>
</comment>
<dbReference type="EMBL" id="JBHSXH010000001">
    <property type="protein sequence ID" value="MFC6823407.1"/>
    <property type="molecule type" value="Genomic_DNA"/>
</dbReference>
<protein>
    <submittedName>
        <fullName evidence="1">CDP-glycerol glycerophosphotransferase family protein</fullName>
    </submittedName>
</protein>
<gene>
    <name evidence="1" type="ORF">ACFQEV_00080</name>
</gene>
<keyword evidence="2" id="KW-1185">Reference proteome</keyword>
<name>A0ABD5TV94_9EURY</name>
<evidence type="ECO:0000313" key="1">
    <source>
        <dbReference type="EMBL" id="MFC6823407.1"/>
    </source>
</evidence>
<dbReference type="Proteomes" id="UP001596408">
    <property type="component" value="Unassembled WGS sequence"/>
</dbReference>
<evidence type="ECO:0000313" key="2">
    <source>
        <dbReference type="Proteomes" id="UP001596408"/>
    </source>
</evidence>